<sequence length="270" mass="29606">MADAPARPEYVPAPVWQCWLELRARPHFDSPAMTAAAPRLLGIAPDSPCDPAGPPEIARTWWRLAKVRRSDTDWRLIFDAFWTLPESTDPEARAALHACRTLAPEIADLADALADRLATYCETAERHRITAPDAALLPEALLSAAAMRTPRPDRFAEHCAPWLTTGNAPGVNVEHLPDPLALVRTLADAFAEHEPACNAPGGEHASDRETARVAHWVRHLDRRLARLQYSLHAPLHIGDADAARLLSAAVGGPFTRKAVAEARARQNRNN</sequence>
<dbReference type="EMBL" id="NRRV01000023">
    <property type="protein sequence ID" value="MBK1631205.1"/>
    <property type="molecule type" value="Genomic_DNA"/>
</dbReference>
<evidence type="ECO:0000313" key="1">
    <source>
        <dbReference type="EMBL" id="MBK1631205.1"/>
    </source>
</evidence>
<dbReference type="Proteomes" id="UP000748752">
    <property type="component" value="Unassembled WGS sequence"/>
</dbReference>
<comment type="caution">
    <text evidence="1">The sequence shown here is derived from an EMBL/GenBank/DDBJ whole genome shotgun (WGS) entry which is preliminary data.</text>
</comment>
<protein>
    <submittedName>
        <fullName evidence="1">Uncharacterized protein</fullName>
    </submittedName>
</protein>
<dbReference type="RefSeq" id="WP_200237045.1">
    <property type="nucleotide sequence ID" value="NZ_NRRV01000023.1"/>
</dbReference>
<name>A0ABS1CH06_9GAMM</name>
<evidence type="ECO:0000313" key="2">
    <source>
        <dbReference type="Proteomes" id="UP000748752"/>
    </source>
</evidence>
<accession>A0ABS1CH06</accession>
<organism evidence="1 2">
    <name type="scientific">Thiohalocapsa halophila</name>
    <dbReference type="NCBI Taxonomy" id="69359"/>
    <lineage>
        <taxon>Bacteria</taxon>
        <taxon>Pseudomonadati</taxon>
        <taxon>Pseudomonadota</taxon>
        <taxon>Gammaproteobacteria</taxon>
        <taxon>Chromatiales</taxon>
        <taxon>Chromatiaceae</taxon>
        <taxon>Thiohalocapsa</taxon>
    </lineage>
</organism>
<proteinExistence type="predicted"/>
<gene>
    <name evidence="1" type="ORF">CKO31_10735</name>
</gene>
<reference evidence="1 2" key="1">
    <citation type="journal article" date="2020" name="Microorganisms">
        <title>Osmotic Adaptation and Compatible Solute Biosynthesis of Phototrophic Bacteria as Revealed from Genome Analyses.</title>
        <authorList>
            <person name="Imhoff J.F."/>
            <person name="Rahn T."/>
            <person name="Kunzel S."/>
            <person name="Keller A."/>
            <person name="Neulinger S.C."/>
        </authorList>
    </citation>
    <scope>NUCLEOTIDE SEQUENCE [LARGE SCALE GENOMIC DNA]</scope>
    <source>
        <strain evidence="1 2">DSM 6210</strain>
    </source>
</reference>
<keyword evidence="2" id="KW-1185">Reference proteome</keyword>